<sequence>MTKKIAVIDLGTNTFHILIAEISSAGMKVLHTEKISVKIGRGGINDGLITDSAQKRALNALAHFKAKIDEYEEIEIFATATSAIRSAKNGKDLVEKIRHQTSIEVQIISGDLEAQYIYDAVKKGVKLGDETSLIMDIGGGSVEFIICNEQKIFWKESFEIGAQRLLDLFHYHDPILPEEIDNLVLFLTDRLLSLIQACRKYNPTVLVGSSGSFDTFSDIYRLKSGLKKNSEQTELPLSVDSFHKMHIDIISKNKDQRMAIPGMVEMRADMIVVASILVNFIIIRCDLKKVRVSSYSLKEGLLFNILDRLNNR</sequence>
<dbReference type="EMBL" id="JAUJEB010000001">
    <property type="protein sequence ID" value="MDN5212323.1"/>
    <property type="molecule type" value="Genomic_DNA"/>
</dbReference>
<dbReference type="CDD" id="cd24055">
    <property type="entry name" value="ASKHA_NBD_ChPPX-like"/>
    <property type="match status" value="1"/>
</dbReference>
<dbReference type="RefSeq" id="WP_346757642.1">
    <property type="nucleotide sequence ID" value="NZ_JAUJEB010000001.1"/>
</dbReference>
<dbReference type="Proteomes" id="UP001172083">
    <property type="component" value="Unassembled WGS sequence"/>
</dbReference>
<dbReference type="InterPro" id="IPR043129">
    <property type="entry name" value="ATPase_NBD"/>
</dbReference>
<protein>
    <submittedName>
        <fullName evidence="2">Exopolyphosphatase</fullName>
    </submittedName>
</protein>
<dbReference type="InterPro" id="IPR050273">
    <property type="entry name" value="GppA/Ppx_hydrolase"/>
</dbReference>
<name>A0ABT8L3N4_9BACT</name>
<dbReference type="InterPro" id="IPR003695">
    <property type="entry name" value="Ppx_GppA_N"/>
</dbReference>
<dbReference type="SUPFAM" id="SSF53067">
    <property type="entry name" value="Actin-like ATPase domain"/>
    <property type="match status" value="2"/>
</dbReference>
<dbReference type="PANTHER" id="PTHR30005">
    <property type="entry name" value="EXOPOLYPHOSPHATASE"/>
    <property type="match status" value="1"/>
</dbReference>
<proteinExistence type="predicted"/>
<reference evidence="2" key="1">
    <citation type="submission" date="2023-06" db="EMBL/GenBank/DDBJ databases">
        <title>Genomic of Agaribacillus aureum.</title>
        <authorList>
            <person name="Wang G."/>
        </authorList>
    </citation>
    <scope>NUCLEOTIDE SEQUENCE</scope>
    <source>
        <strain evidence="2">BMA12</strain>
    </source>
</reference>
<evidence type="ECO:0000313" key="2">
    <source>
        <dbReference type="EMBL" id="MDN5212323.1"/>
    </source>
</evidence>
<keyword evidence="3" id="KW-1185">Reference proteome</keyword>
<dbReference type="Gene3D" id="3.30.420.40">
    <property type="match status" value="1"/>
</dbReference>
<feature type="domain" description="Ppx/GppA phosphatase N-terminal" evidence="1">
    <location>
        <begin position="18"/>
        <end position="308"/>
    </location>
</feature>
<accession>A0ABT8L3N4</accession>
<evidence type="ECO:0000313" key="3">
    <source>
        <dbReference type="Proteomes" id="UP001172083"/>
    </source>
</evidence>
<gene>
    <name evidence="2" type="ORF">QQ020_09695</name>
</gene>
<dbReference type="PANTHER" id="PTHR30005:SF0">
    <property type="entry name" value="RETROGRADE REGULATION PROTEIN 2"/>
    <property type="match status" value="1"/>
</dbReference>
<comment type="caution">
    <text evidence="2">The sequence shown here is derived from an EMBL/GenBank/DDBJ whole genome shotgun (WGS) entry which is preliminary data.</text>
</comment>
<dbReference type="Gene3D" id="3.30.420.150">
    <property type="entry name" value="Exopolyphosphatase. Domain 2"/>
    <property type="match status" value="1"/>
</dbReference>
<evidence type="ECO:0000259" key="1">
    <source>
        <dbReference type="Pfam" id="PF02541"/>
    </source>
</evidence>
<organism evidence="2 3">
    <name type="scientific">Agaribacillus aureus</name>
    <dbReference type="NCBI Taxonomy" id="3051825"/>
    <lineage>
        <taxon>Bacteria</taxon>
        <taxon>Pseudomonadati</taxon>
        <taxon>Bacteroidota</taxon>
        <taxon>Cytophagia</taxon>
        <taxon>Cytophagales</taxon>
        <taxon>Splendidivirgaceae</taxon>
        <taxon>Agaribacillus</taxon>
    </lineage>
</organism>
<dbReference type="Pfam" id="PF02541">
    <property type="entry name" value="Ppx-GppA"/>
    <property type="match status" value="1"/>
</dbReference>